<dbReference type="RefSeq" id="WP_345341824.1">
    <property type="nucleotide sequence ID" value="NZ_BAABLI010000032.1"/>
</dbReference>
<name>A0ABW4XQ12_9GAMM</name>
<gene>
    <name evidence="13" type="ORF">ACFSJ3_16875</name>
</gene>
<evidence type="ECO:0000313" key="13">
    <source>
        <dbReference type="EMBL" id="MFD2097665.1"/>
    </source>
</evidence>
<accession>A0ABW4XQ12</accession>
<evidence type="ECO:0000259" key="12">
    <source>
        <dbReference type="PROSITE" id="PS51352"/>
    </source>
</evidence>
<organism evidence="13 14">
    <name type="scientific">Corallincola platygyrae</name>
    <dbReference type="NCBI Taxonomy" id="1193278"/>
    <lineage>
        <taxon>Bacteria</taxon>
        <taxon>Pseudomonadati</taxon>
        <taxon>Pseudomonadota</taxon>
        <taxon>Gammaproteobacteria</taxon>
        <taxon>Alteromonadales</taxon>
        <taxon>Psychromonadaceae</taxon>
        <taxon>Corallincola</taxon>
    </lineage>
</organism>
<dbReference type="EC" id="1.11.1.24" evidence="2"/>
<evidence type="ECO:0000256" key="11">
    <source>
        <dbReference type="ARBA" id="ARBA00049091"/>
    </source>
</evidence>
<dbReference type="Gene3D" id="3.40.30.10">
    <property type="entry name" value="Glutaredoxin"/>
    <property type="match status" value="1"/>
</dbReference>
<keyword evidence="4" id="KW-0049">Antioxidant</keyword>
<keyword evidence="7" id="KW-0676">Redox-active center</keyword>
<reference evidence="14" key="1">
    <citation type="journal article" date="2019" name="Int. J. Syst. Evol. Microbiol.">
        <title>The Global Catalogue of Microorganisms (GCM) 10K type strain sequencing project: providing services to taxonomists for standard genome sequencing and annotation.</title>
        <authorList>
            <consortium name="The Broad Institute Genomics Platform"/>
            <consortium name="The Broad Institute Genome Sequencing Center for Infectious Disease"/>
            <person name="Wu L."/>
            <person name="Ma J."/>
        </authorList>
    </citation>
    <scope>NUCLEOTIDE SEQUENCE [LARGE SCALE GENOMIC DNA]</scope>
    <source>
        <strain evidence="14">CGMCC 1.10992</strain>
    </source>
</reference>
<dbReference type="PANTHER" id="PTHR42801">
    <property type="entry name" value="THIOREDOXIN-DEPENDENT PEROXIDE REDUCTASE"/>
    <property type="match status" value="1"/>
</dbReference>
<dbReference type="EMBL" id="JBHUHT010000028">
    <property type="protein sequence ID" value="MFD2097665.1"/>
    <property type="molecule type" value="Genomic_DNA"/>
</dbReference>
<evidence type="ECO:0000256" key="9">
    <source>
        <dbReference type="ARBA" id="ARBA00038489"/>
    </source>
</evidence>
<evidence type="ECO:0000256" key="2">
    <source>
        <dbReference type="ARBA" id="ARBA00013017"/>
    </source>
</evidence>
<evidence type="ECO:0000256" key="7">
    <source>
        <dbReference type="ARBA" id="ARBA00023284"/>
    </source>
</evidence>
<comment type="caution">
    <text evidence="13">The sequence shown here is derived from an EMBL/GenBank/DDBJ whole genome shotgun (WGS) entry which is preliminary data.</text>
</comment>
<dbReference type="InterPro" id="IPR000866">
    <property type="entry name" value="AhpC/TSA"/>
</dbReference>
<dbReference type="Proteomes" id="UP001597380">
    <property type="component" value="Unassembled WGS sequence"/>
</dbReference>
<evidence type="ECO:0000256" key="8">
    <source>
        <dbReference type="ARBA" id="ARBA00032824"/>
    </source>
</evidence>
<evidence type="ECO:0000256" key="6">
    <source>
        <dbReference type="ARBA" id="ARBA00023157"/>
    </source>
</evidence>
<dbReference type="InterPro" id="IPR013766">
    <property type="entry name" value="Thioredoxin_domain"/>
</dbReference>
<dbReference type="InterPro" id="IPR036249">
    <property type="entry name" value="Thioredoxin-like_sf"/>
</dbReference>
<dbReference type="PANTHER" id="PTHR42801:SF7">
    <property type="entry name" value="SLL1159 PROTEIN"/>
    <property type="match status" value="1"/>
</dbReference>
<keyword evidence="5" id="KW-0560">Oxidoreductase</keyword>
<evidence type="ECO:0000256" key="4">
    <source>
        <dbReference type="ARBA" id="ARBA00022862"/>
    </source>
</evidence>
<dbReference type="Pfam" id="PF00578">
    <property type="entry name" value="AhpC-TSA"/>
    <property type="match status" value="1"/>
</dbReference>
<evidence type="ECO:0000256" key="1">
    <source>
        <dbReference type="ARBA" id="ARBA00003330"/>
    </source>
</evidence>
<keyword evidence="14" id="KW-1185">Reference proteome</keyword>
<proteinExistence type="inferred from homology"/>
<keyword evidence="3" id="KW-0575">Peroxidase</keyword>
<dbReference type="SUPFAM" id="SSF52833">
    <property type="entry name" value="Thioredoxin-like"/>
    <property type="match status" value="1"/>
</dbReference>
<keyword evidence="6" id="KW-1015">Disulfide bond</keyword>
<evidence type="ECO:0000256" key="5">
    <source>
        <dbReference type="ARBA" id="ARBA00023002"/>
    </source>
</evidence>
<comment type="function">
    <text evidence="1">Thiol-specific peroxidase that catalyzes the reduction of hydrogen peroxide and organic hydroperoxides to water and alcohols, respectively. Plays a role in cell protection against oxidative stress by detoxifying peroxides and as sensor of hydrogen peroxide-mediated signaling events.</text>
</comment>
<sequence>MSLETTSLHTELEAFKSQFQAQAPQDVQALMANATQALQDSGLADRALNVGQTLPDAELINAKGDTVQLSDLLKSGPLVVTFYRGGWCPYCNLELRAYQQHLAEIRDAGATLVAITPELPDASLSTSEKNELAFEVLSDVNSAYAKQLNLVFDLPEELRPIYKSFGIDVEAHNGDGQFALPLAATYVVGSDGNVASAFIDADYTKRQEPSEVVAALKRLVTS</sequence>
<feature type="domain" description="Thioredoxin" evidence="12">
    <location>
        <begin position="48"/>
        <end position="221"/>
    </location>
</feature>
<comment type="similarity">
    <text evidence="9">Belongs to the peroxiredoxin family. BCP/PrxQ subfamily.</text>
</comment>
<comment type="catalytic activity">
    <reaction evidence="11">
        <text>a hydroperoxide + [thioredoxin]-dithiol = an alcohol + [thioredoxin]-disulfide + H2O</text>
        <dbReference type="Rhea" id="RHEA:62620"/>
        <dbReference type="Rhea" id="RHEA-COMP:10698"/>
        <dbReference type="Rhea" id="RHEA-COMP:10700"/>
        <dbReference type="ChEBI" id="CHEBI:15377"/>
        <dbReference type="ChEBI" id="CHEBI:29950"/>
        <dbReference type="ChEBI" id="CHEBI:30879"/>
        <dbReference type="ChEBI" id="CHEBI:35924"/>
        <dbReference type="ChEBI" id="CHEBI:50058"/>
        <dbReference type="EC" id="1.11.1.24"/>
    </reaction>
</comment>
<evidence type="ECO:0000256" key="10">
    <source>
        <dbReference type="ARBA" id="ARBA00042639"/>
    </source>
</evidence>
<dbReference type="CDD" id="cd02970">
    <property type="entry name" value="PRX_like2"/>
    <property type="match status" value="1"/>
</dbReference>
<dbReference type="InterPro" id="IPR050924">
    <property type="entry name" value="Peroxiredoxin_BCP/PrxQ"/>
</dbReference>
<evidence type="ECO:0000256" key="3">
    <source>
        <dbReference type="ARBA" id="ARBA00022559"/>
    </source>
</evidence>
<dbReference type="PROSITE" id="PS51352">
    <property type="entry name" value="THIOREDOXIN_2"/>
    <property type="match status" value="1"/>
</dbReference>
<protein>
    <recommendedName>
        <fullName evidence="2">thioredoxin-dependent peroxiredoxin</fullName>
        <ecNumber evidence="2">1.11.1.24</ecNumber>
    </recommendedName>
    <alternativeName>
        <fullName evidence="8">Thioredoxin peroxidase</fullName>
    </alternativeName>
    <alternativeName>
        <fullName evidence="10">Thioredoxin-dependent peroxiredoxin Bcp</fullName>
    </alternativeName>
</protein>
<evidence type="ECO:0000313" key="14">
    <source>
        <dbReference type="Proteomes" id="UP001597380"/>
    </source>
</evidence>